<comment type="subcellular location">
    <subcellularLocation>
        <location evidence="1">Bacterial flagellum</location>
    </subcellularLocation>
    <subcellularLocation>
        <location evidence="2">Secreted</location>
    </subcellularLocation>
</comment>
<dbReference type="SUPFAM" id="SSF64518">
    <property type="entry name" value="Phase 1 flagellin"/>
    <property type="match status" value="1"/>
</dbReference>
<organism evidence="6 7">
    <name type="scientific">Novosphingobium bradum</name>
    <dbReference type="NCBI Taxonomy" id="1737444"/>
    <lineage>
        <taxon>Bacteria</taxon>
        <taxon>Pseudomonadati</taxon>
        <taxon>Pseudomonadota</taxon>
        <taxon>Alphaproteobacteria</taxon>
        <taxon>Sphingomonadales</taxon>
        <taxon>Sphingomonadaceae</taxon>
        <taxon>Novosphingobium</taxon>
    </lineage>
</organism>
<comment type="similarity">
    <text evidence="3">Belongs to the bacterial flagellin family.</text>
</comment>
<dbReference type="InterPro" id="IPR001492">
    <property type="entry name" value="Flagellin"/>
</dbReference>
<dbReference type="PANTHER" id="PTHR42792">
    <property type="entry name" value="FLAGELLIN"/>
    <property type="match status" value="1"/>
</dbReference>
<keyword evidence="6" id="KW-0966">Cell projection</keyword>
<evidence type="ECO:0000256" key="2">
    <source>
        <dbReference type="ARBA" id="ARBA00004613"/>
    </source>
</evidence>
<evidence type="ECO:0000313" key="7">
    <source>
        <dbReference type="Proteomes" id="UP001595604"/>
    </source>
</evidence>
<dbReference type="Pfam" id="PF00669">
    <property type="entry name" value="Flagellin_N"/>
    <property type="match status" value="1"/>
</dbReference>
<dbReference type="InterPro" id="IPR001029">
    <property type="entry name" value="Flagellin_N"/>
</dbReference>
<reference evidence="7" key="1">
    <citation type="journal article" date="2019" name="Int. J. Syst. Evol. Microbiol.">
        <title>The Global Catalogue of Microorganisms (GCM) 10K type strain sequencing project: providing services to taxonomists for standard genome sequencing and annotation.</title>
        <authorList>
            <consortium name="The Broad Institute Genomics Platform"/>
            <consortium name="The Broad Institute Genome Sequencing Center for Infectious Disease"/>
            <person name="Wu L."/>
            <person name="Ma J."/>
        </authorList>
    </citation>
    <scope>NUCLEOTIDE SEQUENCE [LARGE SCALE GENOMIC DNA]</scope>
    <source>
        <strain evidence="7">KCTC 42984</strain>
    </source>
</reference>
<sequence length="305" mass="31471">MTTISNSTSAFYDRSAMDIADLRARAEAMQADLSRGQRIARSSDDPVGASRLRQLQRADATSTIDVANAAKASTNLQLTDTALASFADYVTHIQELTTQAANGTMTDAARASLGAEIGQIRDNMIQLANSRDAQGGALFGGQSAGDAYAVTAGVAGYVGTGSAGDLPLGDGQNVTRGLTGPEFLAFPAGGASPDLLAALKTLSDGLQAGGTAAQQAARDGLAALDQGMDQITTAQTVVGTRLAWVELTTERRTNLTEMRANEESDVGGTDIASTVARLQETMTVLEASQASFTKLASLSLFSLLN</sequence>
<dbReference type="EMBL" id="JBHRTQ010000013">
    <property type="protein sequence ID" value="MFC3175365.1"/>
    <property type="molecule type" value="Genomic_DNA"/>
</dbReference>
<protein>
    <submittedName>
        <fullName evidence="6">Flagellar biosynthesis protein FlgL</fullName>
    </submittedName>
</protein>
<keyword evidence="6" id="KW-0282">Flagellum</keyword>
<gene>
    <name evidence="6" type="ORF">ACFOD9_13980</name>
</gene>
<feature type="domain" description="Flagellin N-terminal" evidence="5">
    <location>
        <begin position="24"/>
        <end position="142"/>
    </location>
</feature>
<keyword evidence="4" id="KW-0975">Bacterial flagellum</keyword>
<proteinExistence type="inferred from homology"/>
<dbReference type="Proteomes" id="UP001595604">
    <property type="component" value="Unassembled WGS sequence"/>
</dbReference>
<evidence type="ECO:0000313" key="6">
    <source>
        <dbReference type="EMBL" id="MFC3175365.1"/>
    </source>
</evidence>
<keyword evidence="7" id="KW-1185">Reference proteome</keyword>
<evidence type="ECO:0000259" key="5">
    <source>
        <dbReference type="Pfam" id="PF00669"/>
    </source>
</evidence>
<evidence type="ECO:0000256" key="4">
    <source>
        <dbReference type="ARBA" id="ARBA00023143"/>
    </source>
</evidence>
<name>A0ABV7IRS5_9SPHN</name>
<dbReference type="PANTHER" id="PTHR42792:SF1">
    <property type="entry name" value="FLAGELLAR HOOK-ASSOCIATED PROTEIN 3"/>
    <property type="match status" value="1"/>
</dbReference>
<dbReference type="RefSeq" id="WP_379510744.1">
    <property type="nucleotide sequence ID" value="NZ_JBHRTQ010000013.1"/>
</dbReference>
<accession>A0ABV7IRS5</accession>
<keyword evidence="6" id="KW-0969">Cilium</keyword>
<evidence type="ECO:0000256" key="1">
    <source>
        <dbReference type="ARBA" id="ARBA00004365"/>
    </source>
</evidence>
<dbReference type="Gene3D" id="1.20.1330.10">
    <property type="entry name" value="f41 fragment of flagellin, N-terminal domain"/>
    <property type="match status" value="1"/>
</dbReference>
<evidence type="ECO:0000256" key="3">
    <source>
        <dbReference type="ARBA" id="ARBA00005709"/>
    </source>
</evidence>
<comment type="caution">
    <text evidence="6">The sequence shown here is derived from an EMBL/GenBank/DDBJ whole genome shotgun (WGS) entry which is preliminary data.</text>
</comment>